<comment type="caution">
    <text evidence="1">The sequence shown here is derived from an EMBL/GenBank/DDBJ whole genome shotgun (WGS) entry which is preliminary data.</text>
</comment>
<dbReference type="NCBIfam" id="NF038085">
    <property type="entry name" value="MSMEG_6728_fam"/>
    <property type="match status" value="1"/>
</dbReference>
<accession>A0ABW4LE64</accession>
<gene>
    <name evidence="1" type="ORF">ACFSBI_05740</name>
</gene>
<evidence type="ECO:0000313" key="1">
    <source>
        <dbReference type="EMBL" id="MFD1721045.1"/>
    </source>
</evidence>
<organism evidence="1 2">
    <name type="scientific">Amnibacterium endophyticum</name>
    <dbReference type="NCBI Taxonomy" id="2109337"/>
    <lineage>
        <taxon>Bacteria</taxon>
        <taxon>Bacillati</taxon>
        <taxon>Actinomycetota</taxon>
        <taxon>Actinomycetes</taxon>
        <taxon>Micrococcales</taxon>
        <taxon>Microbacteriaceae</taxon>
        <taxon>Amnibacterium</taxon>
    </lineage>
</organism>
<dbReference type="RefSeq" id="WP_377932927.1">
    <property type="nucleotide sequence ID" value="NZ_JBHUEA010000006.1"/>
</dbReference>
<dbReference type="InterPro" id="IPR004260">
    <property type="entry name" value="Pyr-dimer_DNA_glycosylase"/>
</dbReference>
<protein>
    <submittedName>
        <fullName evidence="1">MSMEG_6728 family protein</fullName>
    </submittedName>
</protein>
<dbReference type="Proteomes" id="UP001597347">
    <property type="component" value="Unassembled WGS sequence"/>
</dbReference>
<dbReference type="EMBL" id="JBHUEA010000006">
    <property type="protein sequence ID" value="MFD1721045.1"/>
    <property type="molecule type" value="Genomic_DNA"/>
</dbReference>
<proteinExistence type="predicted"/>
<dbReference type="Pfam" id="PF03013">
    <property type="entry name" value="Pyr_excise"/>
    <property type="match status" value="1"/>
</dbReference>
<sequence>MQTFLPSADFAESAASLDSARLGKQRVETLQILRALVLPTYGWQRHPAVTMWRGHVPALTAYGLAVVDEWRERGNADAVREQLLEFAPEVAGRSQQRLAVEGLMPDWLGDFAVHESHRSKLIAKDPGFYLPRFPGTPLGLDYVWPEGVGTHEAEDAHELWVLRVPFLEPWRAIGMLGLPDAGPRGATAAWRTQLRSFEDELVPGVVLGVSAEDDARRVHLAEVAGPAAPATIDGTGYTAVAAEFTGLAVQRRALPTPAALQNPRRFFRVPLPVPVGDLVTHAEDLTE</sequence>
<keyword evidence="2" id="KW-1185">Reference proteome</keyword>
<evidence type="ECO:0000313" key="2">
    <source>
        <dbReference type="Proteomes" id="UP001597347"/>
    </source>
</evidence>
<name>A0ABW4LE64_9MICO</name>
<reference evidence="2" key="1">
    <citation type="journal article" date="2019" name="Int. J. Syst. Evol. Microbiol.">
        <title>The Global Catalogue of Microorganisms (GCM) 10K type strain sequencing project: providing services to taxonomists for standard genome sequencing and annotation.</title>
        <authorList>
            <consortium name="The Broad Institute Genomics Platform"/>
            <consortium name="The Broad Institute Genome Sequencing Center for Infectious Disease"/>
            <person name="Wu L."/>
            <person name="Ma J."/>
        </authorList>
    </citation>
    <scope>NUCLEOTIDE SEQUENCE [LARGE SCALE GENOMIC DNA]</scope>
    <source>
        <strain evidence="2">CGMCC 1.12471</strain>
    </source>
</reference>